<evidence type="ECO:0000313" key="4">
    <source>
        <dbReference type="Proteomes" id="UP000077069"/>
    </source>
</evidence>
<evidence type="ECO:0000256" key="1">
    <source>
        <dbReference type="SAM" id="MobiDB-lite"/>
    </source>
</evidence>
<protein>
    <submittedName>
        <fullName evidence="3">Uncharacterized protein</fullName>
    </submittedName>
</protein>
<evidence type="ECO:0000256" key="2">
    <source>
        <dbReference type="SAM" id="Phobius"/>
    </source>
</evidence>
<proteinExistence type="predicted"/>
<organism evidence="3 4">
    <name type="scientific">Paraphaeosphaeria sporulosa</name>
    <dbReference type="NCBI Taxonomy" id="1460663"/>
    <lineage>
        <taxon>Eukaryota</taxon>
        <taxon>Fungi</taxon>
        <taxon>Dikarya</taxon>
        <taxon>Ascomycota</taxon>
        <taxon>Pezizomycotina</taxon>
        <taxon>Dothideomycetes</taxon>
        <taxon>Pleosporomycetidae</taxon>
        <taxon>Pleosporales</taxon>
        <taxon>Massarineae</taxon>
        <taxon>Didymosphaeriaceae</taxon>
        <taxon>Paraphaeosphaeria</taxon>
    </lineage>
</organism>
<feature type="transmembrane region" description="Helical" evidence="2">
    <location>
        <begin position="84"/>
        <end position="112"/>
    </location>
</feature>
<name>A0A177CRF5_9PLEO</name>
<keyword evidence="2" id="KW-0812">Transmembrane</keyword>
<dbReference type="InParanoid" id="A0A177CRF5"/>
<feature type="region of interest" description="Disordered" evidence="1">
    <location>
        <begin position="1"/>
        <end position="57"/>
    </location>
</feature>
<dbReference type="RefSeq" id="XP_018040468.1">
    <property type="nucleotide sequence ID" value="XM_018181784.1"/>
</dbReference>
<dbReference type="Proteomes" id="UP000077069">
    <property type="component" value="Unassembled WGS sequence"/>
</dbReference>
<dbReference type="GeneID" id="28765270"/>
<keyword evidence="2" id="KW-0472">Membrane</keyword>
<evidence type="ECO:0000313" key="3">
    <source>
        <dbReference type="EMBL" id="OAG10103.1"/>
    </source>
</evidence>
<dbReference type="OrthoDB" id="3801569at2759"/>
<dbReference type="EMBL" id="KV441549">
    <property type="protein sequence ID" value="OAG10103.1"/>
    <property type="molecule type" value="Genomic_DNA"/>
</dbReference>
<reference evidence="3 4" key="1">
    <citation type="submission" date="2016-05" db="EMBL/GenBank/DDBJ databases">
        <title>Comparative analysis of secretome profiles of manganese(II)-oxidizing ascomycete fungi.</title>
        <authorList>
            <consortium name="DOE Joint Genome Institute"/>
            <person name="Zeiner C.A."/>
            <person name="Purvine S.O."/>
            <person name="Zink E.M."/>
            <person name="Wu S."/>
            <person name="Pasa-Tolic L."/>
            <person name="Chaput D.L."/>
            <person name="Haridas S."/>
            <person name="Grigoriev I.V."/>
            <person name="Santelli C.M."/>
            <person name="Hansel C.M."/>
        </authorList>
    </citation>
    <scope>NUCLEOTIDE SEQUENCE [LARGE SCALE GENOMIC DNA]</scope>
    <source>
        <strain evidence="3 4">AP3s5-JAC2a</strain>
    </source>
</reference>
<keyword evidence="4" id="KW-1185">Reference proteome</keyword>
<gene>
    <name evidence="3" type="ORF">CC84DRAFT_1202642</name>
</gene>
<feature type="transmembrane region" description="Helical" evidence="2">
    <location>
        <begin position="311"/>
        <end position="333"/>
    </location>
</feature>
<accession>A0A177CRF5</accession>
<dbReference type="AlphaFoldDB" id="A0A177CRF5"/>
<sequence>MNAESATDNVWADAGHAPPGNIASQTKSSHVPVEPPRVPVKPTVHTKNVTDDEQPVEKKSNLSTKIYKGCKTITVKAWRAHHALLVAFGFVCWLVLTLLTVHSAATGVRGILMPSYRTTMHRLNNIKSEQSLLLSKLEDLQDIHLQKRSFETHLECLIRATNIAQDHYDDLPFQSYPLVAEYTTQWAQSECDKILFSPVPIPRSGWHWFWKALVDQAGAAFFRCKDMVDGLMKAKKQRLQKSSSNAQQLTLSLPSGFRLGCNEAESLCHLLFLPLQSLSTSGSPSTEEMNLIVLGRRLLRIIDVCKRVRKLIAVVWWLVPWVNLMVLALQLIIYG</sequence>
<keyword evidence="2" id="KW-1133">Transmembrane helix</keyword>